<proteinExistence type="predicted"/>
<name>A0A7S0AG35_9DINO</name>
<dbReference type="EMBL" id="HBEG01026049">
    <property type="protein sequence ID" value="CAD8362329.1"/>
    <property type="molecule type" value="Transcribed_RNA"/>
</dbReference>
<dbReference type="AlphaFoldDB" id="A0A7S0AG35"/>
<protein>
    <submittedName>
        <fullName evidence="1">Uncharacterized protein</fullName>
    </submittedName>
</protein>
<accession>A0A7S0AG35</accession>
<evidence type="ECO:0000313" key="1">
    <source>
        <dbReference type="EMBL" id="CAD8362329.1"/>
    </source>
</evidence>
<organism evidence="1">
    <name type="scientific">Pyrodinium bahamense</name>
    <dbReference type="NCBI Taxonomy" id="73915"/>
    <lineage>
        <taxon>Eukaryota</taxon>
        <taxon>Sar</taxon>
        <taxon>Alveolata</taxon>
        <taxon>Dinophyceae</taxon>
        <taxon>Gonyaulacales</taxon>
        <taxon>Pyrocystaceae</taxon>
        <taxon>Pyrodinium</taxon>
    </lineage>
</organism>
<reference evidence="1" key="1">
    <citation type="submission" date="2021-01" db="EMBL/GenBank/DDBJ databases">
        <authorList>
            <person name="Corre E."/>
            <person name="Pelletier E."/>
            <person name="Niang G."/>
            <person name="Scheremetjew M."/>
            <person name="Finn R."/>
            <person name="Kale V."/>
            <person name="Holt S."/>
            <person name="Cochrane G."/>
            <person name="Meng A."/>
            <person name="Brown T."/>
            <person name="Cohen L."/>
        </authorList>
    </citation>
    <scope>NUCLEOTIDE SEQUENCE</scope>
    <source>
        <strain evidence="1">Pbaha01</strain>
    </source>
</reference>
<gene>
    <name evidence="1" type="ORF">PBAH0796_LOCUS15819</name>
</gene>
<sequence length="176" mass="17992">MFTDAIAACEGKTYESSGKEETFDKATWSAGMGILLDDGPCKGAAVEAALASGVSCSESLTLYASATVFSCQEDSAEPSAACPALCKSIMDQAFSECKSTDTIMSAGTELTAANVKMTADLLMQEKCKEYAAAKTWKGEDGDDGDGGDGKGNASGAKSVAAVSGTFACLALLALRW</sequence>